<dbReference type="PANTHER" id="PTHR45983:SF1">
    <property type="entry name" value="TYROSINE-PROTEIN PHOSPHATASE NON-RECEPTOR TYPE 22"/>
    <property type="match status" value="1"/>
</dbReference>
<evidence type="ECO:0000313" key="6">
    <source>
        <dbReference type="Proteomes" id="UP000261380"/>
    </source>
</evidence>
<dbReference type="Pfam" id="PF00102">
    <property type="entry name" value="Y_phosphatase"/>
    <property type="match status" value="1"/>
</dbReference>
<dbReference type="Proteomes" id="UP000261380">
    <property type="component" value="Unplaced"/>
</dbReference>
<protein>
    <recommendedName>
        <fullName evidence="1">protein-tyrosine-phosphatase</fullName>
        <ecNumber evidence="1">3.1.3.48</ecNumber>
    </recommendedName>
</protein>
<proteinExistence type="predicted"/>
<evidence type="ECO:0000313" key="5">
    <source>
        <dbReference type="Ensembl" id="ENSXCOP00000019251.1"/>
    </source>
</evidence>
<name>A0A3B5MDB4_9TELE</name>
<sequence length="128" mass="15249">MIWEYNINVIVMSCREFEMGKKKCEVYWPQNQEDTFICEDSEESKGDYLTRTLRLSYRNCSRTLKQLHYVNWPDHGVPDTIPPILDMLHEMRCYQAHDDIPICIHCRSEALLVHGNVSHCLMSKDFFF</sequence>
<dbReference type="PANTHER" id="PTHR45983">
    <property type="entry name" value="TYROSINE PHOSPHATSE N18, PUTATIVE-RELATED"/>
    <property type="match status" value="1"/>
</dbReference>
<feature type="domain" description="Tyrosine-protein phosphatase" evidence="4">
    <location>
        <begin position="1"/>
        <end position="115"/>
    </location>
</feature>
<dbReference type="InterPro" id="IPR047170">
    <property type="entry name" value="PTN12/18/22"/>
</dbReference>
<dbReference type="GO" id="GO:0050868">
    <property type="term" value="P:negative regulation of T cell activation"/>
    <property type="evidence" value="ECO:0007669"/>
    <property type="project" value="TreeGrafter"/>
</dbReference>
<dbReference type="GO" id="GO:0004726">
    <property type="term" value="F:non-membrane spanning protein tyrosine phosphatase activity"/>
    <property type="evidence" value="ECO:0007669"/>
    <property type="project" value="InterPro"/>
</dbReference>
<dbReference type="STRING" id="32473.ENSXCOP00000019251"/>
<dbReference type="EC" id="3.1.3.48" evidence="1"/>
<evidence type="ECO:0000256" key="1">
    <source>
        <dbReference type="ARBA" id="ARBA00013064"/>
    </source>
</evidence>
<dbReference type="GO" id="GO:0050852">
    <property type="term" value="P:T cell receptor signaling pathway"/>
    <property type="evidence" value="ECO:0007669"/>
    <property type="project" value="TreeGrafter"/>
</dbReference>
<evidence type="ECO:0000256" key="2">
    <source>
        <dbReference type="ARBA" id="ARBA00022801"/>
    </source>
</evidence>
<keyword evidence="3" id="KW-0904">Protein phosphatase</keyword>
<keyword evidence="6" id="KW-1185">Reference proteome</keyword>
<organism evidence="5 6">
    <name type="scientific">Xiphophorus couchianus</name>
    <name type="common">Monterrey platyfish</name>
    <dbReference type="NCBI Taxonomy" id="32473"/>
    <lineage>
        <taxon>Eukaryota</taxon>
        <taxon>Metazoa</taxon>
        <taxon>Chordata</taxon>
        <taxon>Craniata</taxon>
        <taxon>Vertebrata</taxon>
        <taxon>Euteleostomi</taxon>
        <taxon>Actinopterygii</taxon>
        <taxon>Neopterygii</taxon>
        <taxon>Teleostei</taxon>
        <taxon>Neoteleostei</taxon>
        <taxon>Acanthomorphata</taxon>
        <taxon>Ovalentaria</taxon>
        <taxon>Atherinomorphae</taxon>
        <taxon>Cyprinodontiformes</taxon>
        <taxon>Poeciliidae</taxon>
        <taxon>Poeciliinae</taxon>
        <taxon>Xiphophorus</taxon>
    </lineage>
</organism>
<dbReference type="PROSITE" id="PS50055">
    <property type="entry name" value="TYR_PHOSPHATASE_PTP"/>
    <property type="match status" value="1"/>
</dbReference>
<dbReference type="InterPro" id="IPR000242">
    <property type="entry name" value="PTP_cat"/>
</dbReference>
<evidence type="ECO:0000259" key="4">
    <source>
        <dbReference type="PROSITE" id="PS50055"/>
    </source>
</evidence>
<evidence type="ECO:0000256" key="3">
    <source>
        <dbReference type="ARBA" id="ARBA00022912"/>
    </source>
</evidence>
<keyword evidence="2" id="KW-0378">Hydrolase</keyword>
<accession>A0A3B5MDB4</accession>
<dbReference type="GO" id="GO:0005634">
    <property type="term" value="C:nucleus"/>
    <property type="evidence" value="ECO:0007669"/>
    <property type="project" value="TreeGrafter"/>
</dbReference>
<dbReference type="SUPFAM" id="SSF52799">
    <property type="entry name" value="(Phosphotyrosine protein) phosphatases II"/>
    <property type="match status" value="1"/>
</dbReference>
<reference evidence="5" key="2">
    <citation type="submission" date="2025-09" db="UniProtKB">
        <authorList>
            <consortium name="Ensembl"/>
        </authorList>
    </citation>
    <scope>IDENTIFICATION</scope>
</reference>
<dbReference type="GeneTree" id="ENSGT00940000167346"/>
<dbReference type="InterPro" id="IPR029021">
    <property type="entry name" value="Prot-tyrosine_phosphatase-like"/>
</dbReference>
<dbReference type="Ensembl" id="ENSXCOT00000019489.1">
    <property type="protein sequence ID" value="ENSXCOP00000019251.1"/>
    <property type="gene ID" value="ENSXCOG00000014475.1"/>
</dbReference>
<dbReference type="AlphaFoldDB" id="A0A3B5MDB4"/>
<dbReference type="GO" id="GO:0005737">
    <property type="term" value="C:cytoplasm"/>
    <property type="evidence" value="ECO:0007669"/>
    <property type="project" value="TreeGrafter"/>
</dbReference>
<reference evidence="5" key="1">
    <citation type="submission" date="2025-08" db="UniProtKB">
        <authorList>
            <consortium name="Ensembl"/>
        </authorList>
    </citation>
    <scope>IDENTIFICATION</scope>
</reference>
<dbReference type="Gene3D" id="3.90.190.10">
    <property type="entry name" value="Protein tyrosine phosphatase superfamily"/>
    <property type="match status" value="1"/>
</dbReference>